<gene>
    <name evidence="2" type="primary">JRKL_4</name>
    <name evidence="2" type="ORF">AVEN_133058_1</name>
</gene>
<sequence length="134" mass="15262">MIEKENLTLYQIYNADETDLFYRMMSSVSLTSKEEASAPGYKKSKDQVSLLVCANASGTDKLPLLLIGKSKKPRSFKNINVNSLLVKFRSQRSAWMNSEIFEKWFRDGTNNCPKIFGAQKRCYTDKSSVTQKLA</sequence>
<evidence type="ECO:0000259" key="1">
    <source>
        <dbReference type="Pfam" id="PF03184"/>
    </source>
</evidence>
<dbReference type="InterPro" id="IPR050863">
    <property type="entry name" value="CenT-Element_Derived"/>
</dbReference>
<dbReference type="OrthoDB" id="125347at2759"/>
<keyword evidence="3" id="KW-1185">Reference proteome</keyword>
<dbReference type="EMBL" id="BGPR01010760">
    <property type="protein sequence ID" value="GBN47868.1"/>
    <property type="molecule type" value="Genomic_DNA"/>
</dbReference>
<dbReference type="Proteomes" id="UP000499080">
    <property type="component" value="Unassembled WGS sequence"/>
</dbReference>
<evidence type="ECO:0000313" key="3">
    <source>
        <dbReference type="Proteomes" id="UP000499080"/>
    </source>
</evidence>
<proteinExistence type="predicted"/>
<name>A0A4Y2P7G6_ARAVE</name>
<comment type="caution">
    <text evidence="2">The sequence shown here is derived from an EMBL/GenBank/DDBJ whole genome shotgun (WGS) entry which is preliminary data.</text>
</comment>
<organism evidence="2 3">
    <name type="scientific">Araneus ventricosus</name>
    <name type="common">Orbweaver spider</name>
    <name type="synonym">Epeira ventricosa</name>
    <dbReference type="NCBI Taxonomy" id="182803"/>
    <lineage>
        <taxon>Eukaryota</taxon>
        <taxon>Metazoa</taxon>
        <taxon>Ecdysozoa</taxon>
        <taxon>Arthropoda</taxon>
        <taxon>Chelicerata</taxon>
        <taxon>Arachnida</taxon>
        <taxon>Araneae</taxon>
        <taxon>Araneomorphae</taxon>
        <taxon>Entelegynae</taxon>
        <taxon>Araneoidea</taxon>
        <taxon>Araneidae</taxon>
        <taxon>Araneus</taxon>
    </lineage>
</organism>
<dbReference type="PANTHER" id="PTHR19303:SF16">
    <property type="entry name" value="JERKY PROTEIN HOMOLOG-LIKE"/>
    <property type="match status" value="1"/>
</dbReference>
<dbReference type="Pfam" id="PF03184">
    <property type="entry name" value="DDE_1"/>
    <property type="match status" value="1"/>
</dbReference>
<dbReference type="AlphaFoldDB" id="A0A4Y2P7G6"/>
<reference evidence="2 3" key="1">
    <citation type="journal article" date="2019" name="Sci. Rep.">
        <title>Orb-weaving spider Araneus ventricosus genome elucidates the spidroin gene catalogue.</title>
        <authorList>
            <person name="Kono N."/>
            <person name="Nakamura H."/>
            <person name="Ohtoshi R."/>
            <person name="Moran D.A.P."/>
            <person name="Shinohara A."/>
            <person name="Yoshida Y."/>
            <person name="Fujiwara M."/>
            <person name="Mori M."/>
            <person name="Tomita M."/>
            <person name="Arakawa K."/>
        </authorList>
    </citation>
    <scope>NUCLEOTIDE SEQUENCE [LARGE SCALE GENOMIC DNA]</scope>
</reference>
<dbReference type="GO" id="GO:0005634">
    <property type="term" value="C:nucleus"/>
    <property type="evidence" value="ECO:0007669"/>
    <property type="project" value="TreeGrafter"/>
</dbReference>
<feature type="domain" description="DDE-1" evidence="1">
    <location>
        <begin position="45"/>
        <end position="105"/>
    </location>
</feature>
<protein>
    <submittedName>
        <fullName evidence="2">Jerky-like</fullName>
    </submittedName>
</protein>
<dbReference type="GO" id="GO:0003677">
    <property type="term" value="F:DNA binding"/>
    <property type="evidence" value="ECO:0007669"/>
    <property type="project" value="TreeGrafter"/>
</dbReference>
<accession>A0A4Y2P7G6</accession>
<dbReference type="InterPro" id="IPR004875">
    <property type="entry name" value="DDE_SF_endonuclease_dom"/>
</dbReference>
<evidence type="ECO:0000313" key="2">
    <source>
        <dbReference type="EMBL" id="GBN47868.1"/>
    </source>
</evidence>
<dbReference type="PANTHER" id="PTHR19303">
    <property type="entry name" value="TRANSPOSON"/>
    <property type="match status" value="1"/>
</dbReference>